<keyword evidence="1" id="KW-0472">Membrane</keyword>
<evidence type="ECO:0000259" key="2">
    <source>
        <dbReference type="Pfam" id="PF13490"/>
    </source>
</evidence>
<accession>X1GFQ9</accession>
<dbReference type="Gene3D" id="1.10.10.1320">
    <property type="entry name" value="Anti-sigma factor, zinc-finger domain"/>
    <property type="match status" value="1"/>
</dbReference>
<dbReference type="EMBL" id="BARU01019717">
    <property type="protein sequence ID" value="GAH56027.1"/>
    <property type="molecule type" value="Genomic_DNA"/>
</dbReference>
<dbReference type="InterPro" id="IPR041916">
    <property type="entry name" value="Anti_sigma_zinc_sf"/>
</dbReference>
<reference evidence="3" key="1">
    <citation type="journal article" date="2014" name="Front. Microbiol.">
        <title>High frequency of phylogenetically diverse reductive dehalogenase-homologous genes in deep subseafloor sedimentary metagenomes.</title>
        <authorList>
            <person name="Kawai M."/>
            <person name="Futagami T."/>
            <person name="Toyoda A."/>
            <person name="Takaki Y."/>
            <person name="Nishi S."/>
            <person name="Hori S."/>
            <person name="Arai W."/>
            <person name="Tsubouchi T."/>
            <person name="Morono Y."/>
            <person name="Uchiyama I."/>
            <person name="Ito T."/>
            <person name="Fujiyama A."/>
            <person name="Inagaki F."/>
            <person name="Takami H."/>
        </authorList>
    </citation>
    <scope>NUCLEOTIDE SEQUENCE</scope>
    <source>
        <strain evidence="3">Expedition CK06-06</strain>
    </source>
</reference>
<sequence>MQMKCRNIKELLVDYLDGKLSTELKEEIEKHLENCESCLDDANQLKNLMGDIYDVEDVMPEDSLRDNFYTMLEREKRKLHRLKHRERYYHSKSFRGIWTNSPLLQIAAGFALIITGALIGMNLNLRFSISDLRDSEITALRNDMLEMKQLVMLTMLQQGSASERIKAVSYVDEISQPNDKII</sequence>
<dbReference type="InterPro" id="IPR027383">
    <property type="entry name" value="Znf_put"/>
</dbReference>
<keyword evidence="1" id="KW-1133">Transmembrane helix</keyword>
<dbReference type="Pfam" id="PF13490">
    <property type="entry name" value="zf-HC2"/>
    <property type="match status" value="1"/>
</dbReference>
<protein>
    <recommendedName>
        <fullName evidence="2">Putative zinc-finger domain-containing protein</fullName>
    </recommendedName>
</protein>
<gene>
    <name evidence="3" type="ORF">S03H2_32452</name>
</gene>
<comment type="caution">
    <text evidence="3">The sequence shown here is derived from an EMBL/GenBank/DDBJ whole genome shotgun (WGS) entry which is preliminary data.</text>
</comment>
<evidence type="ECO:0000313" key="3">
    <source>
        <dbReference type="EMBL" id="GAH56027.1"/>
    </source>
</evidence>
<proteinExistence type="predicted"/>
<evidence type="ECO:0000256" key="1">
    <source>
        <dbReference type="SAM" id="Phobius"/>
    </source>
</evidence>
<feature type="domain" description="Putative zinc-finger" evidence="2">
    <location>
        <begin position="5"/>
        <end position="38"/>
    </location>
</feature>
<organism evidence="3">
    <name type="scientific">marine sediment metagenome</name>
    <dbReference type="NCBI Taxonomy" id="412755"/>
    <lineage>
        <taxon>unclassified sequences</taxon>
        <taxon>metagenomes</taxon>
        <taxon>ecological metagenomes</taxon>
    </lineage>
</organism>
<feature type="non-terminal residue" evidence="3">
    <location>
        <position position="182"/>
    </location>
</feature>
<name>X1GFQ9_9ZZZZ</name>
<keyword evidence="1" id="KW-0812">Transmembrane</keyword>
<feature type="transmembrane region" description="Helical" evidence="1">
    <location>
        <begin position="103"/>
        <end position="123"/>
    </location>
</feature>
<dbReference type="AlphaFoldDB" id="X1GFQ9"/>